<dbReference type="EMBL" id="CAUDLI010000002">
    <property type="protein sequence ID" value="CAJ0861518.1"/>
    <property type="molecule type" value="Genomic_DNA"/>
</dbReference>
<dbReference type="Proteomes" id="UP001190491">
    <property type="component" value="Unassembled WGS sequence"/>
</dbReference>
<feature type="signal peptide" evidence="1">
    <location>
        <begin position="1"/>
        <end position="19"/>
    </location>
</feature>
<evidence type="ECO:0008006" key="6">
    <source>
        <dbReference type="Google" id="ProtNLM"/>
    </source>
</evidence>
<keyword evidence="4" id="KW-1185">Reference proteome</keyword>
<organism evidence="2 5">
    <name type="scientific">Ralstonia flatus</name>
    <dbReference type="NCBI Taxonomy" id="3058601"/>
    <lineage>
        <taxon>Bacteria</taxon>
        <taxon>Pseudomonadati</taxon>
        <taxon>Pseudomonadota</taxon>
        <taxon>Betaproteobacteria</taxon>
        <taxon>Burkholderiales</taxon>
        <taxon>Burkholderiaceae</taxon>
        <taxon>Ralstonia</taxon>
    </lineage>
</organism>
<evidence type="ECO:0000313" key="4">
    <source>
        <dbReference type="Proteomes" id="UP001189792"/>
    </source>
</evidence>
<comment type="caution">
    <text evidence="2">The sequence shown here is derived from an EMBL/GenBank/DDBJ whole genome shotgun (WGS) entry which is preliminary data.</text>
</comment>
<evidence type="ECO:0000313" key="5">
    <source>
        <dbReference type="Proteomes" id="UP001190491"/>
    </source>
</evidence>
<protein>
    <recommendedName>
        <fullName evidence="6">Transporter</fullName>
    </recommendedName>
</protein>
<evidence type="ECO:0000313" key="3">
    <source>
        <dbReference type="EMBL" id="CAJ0861518.1"/>
    </source>
</evidence>
<dbReference type="EMBL" id="CAUDKO010000002">
    <property type="protein sequence ID" value="CAJ0858354.1"/>
    <property type="molecule type" value="Genomic_DNA"/>
</dbReference>
<evidence type="ECO:0000313" key="2">
    <source>
        <dbReference type="EMBL" id="CAJ0858354.1"/>
    </source>
</evidence>
<sequence>MKYAATLLLFSLIARPGLAQEDTGVEKAAYCQYVRAQAEAERTLAAGFNAVGRFGQSDVSPSEKQAVVGVSKSISKHLQGAAAVDAGNLECELYAYTTDLQRVLKYQLAAIDQRIAGRRAHMIGEVLAILDDEIAQTQRRRRAGNATLADVFSLDQQRQQLYSQYRLAQQDAANPSIPPVRRLDPVSTLGKVEAVTATLQEVLNRKQRLQAWDVVLIVGMQKPVLGGTTASAPGTKPYASMSFTYNLNAHAYAGQLDEASRSLIALRREQNDELNKQVSVLLQTVAERIQLERSALQRLAADVKRIADESERIQAIDTAEAVRMRALLRVDLALAKMEQNLATDRLTLLAEAFDEGR</sequence>
<name>A0AAD2F447_9RALS</name>
<gene>
    <name evidence="3" type="ORF">R77564_00833</name>
    <name evidence="2" type="ORF">R77567_01269</name>
</gene>
<dbReference type="RefSeq" id="WP_206273882.1">
    <property type="nucleotide sequence ID" value="NZ_CAUDKO010000002.1"/>
</dbReference>
<reference evidence="2 4" key="1">
    <citation type="submission" date="2023-07" db="EMBL/GenBank/DDBJ databases">
        <authorList>
            <person name="Peeters C."/>
        </authorList>
    </citation>
    <scope>NUCLEOTIDE SEQUENCE</scope>
    <source>
        <strain evidence="3 4">LMG 32965</strain>
        <strain evidence="2">R-77567</strain>
    </source>
</reference>
<keyword evidence="1" id="KW-0732">Signal</keyword>
<evidence type="ECO:0000256" key="1">
    <source>
        <dbReference type="SAM" id="SignalP"/>
    </source>
</evidence>
<feature type="chain" id="PRO_5042182498" description="Transporter" evidence="1">
    <location>
        <begin position="20"/>
        <end position="357"/>
    </location>
</feature>
<proteinExistence type="predicted"/>
<dbReference type="Proteomes" id="UP001189792">
    <property type="component" value="Unassembled WGS sequence"/>
</dbReference>
<dbReference type="AlphaFoldDB" id="A0AAD2F447"/>
<accession>A0AAD2F447</accession>